<evidence type="ECO:0000256" key="6">
    <source>
        <dbReference type="ARBA" id="ARBA00023136"/>
    </source>
</evidence>
<feature type="transmembrane region" description="Helical" evidence="7">
    <location>
        <begin position="361"/>
        <end position="384"/>
    </location>
</feature>
<feature type="domain" description="Major facilitator superfamily (MFS) profile" evidence="8">
    <location>
        <begin position="18"/>
        <end position="484"/>
    </location>
</feature>
<feature type="transmembrane region" description="Helical" evidence="7">
    <location>
        <begin position="204"/>
        <end position="220"/>
    </location>
</feature>
<feature type="transmembrane region" description="Helical" evidence="7">
    <location>
        <begin position="84"/>
        <end position="101"/>
    </location>
</feature>
<keyword evidence="6 7" id="KW-0472">Membrane</keyword>
<gene>
    <name evidence="9" type="ORF">GCM10009789_64650</name>
</gene>
<proteinExistence type="predicted"/>
<evidence type="ECO:0000256" key="2">
    <source>
        <dbReference type="ARBA" id="ARBA00022448"/>
    </source>
</evidence>
<feature type="transmembrane region" description="Helical" evidence="7">
    <location>
        <begin position="168"/>
        <end position="192"/>
    </location>
</feature>
<keyword evidence="3" id="KW-1003">Cell membrane</keyword>
<evidence type="ECO:0000256" key="5">
    <source>
        <dbReference type="ARBA" id="ARBA00022989"/>
    </source>
</evidence>
<feature type="transmembrane region" description="Helical" evidence="7">
    <location>
        <begin position="16"/>
        <end position="40"/>
    </location>
</feature>
<dbReference type="PANTHER" id="PTHR42718">
    <property type="entry name" value="MAJOR FACILITATOR SUPERFAMILY MULTIDRUG TRANSPORTER MFSC"/>
    <property type="match status" value="1"/>
</dbReference>
<comment type="subcellular location">
    <subcellularLocation>
        <location evidence="1">Cell membrane</location>
        <topology evidence="1">Multi-pass membrane protein</topology>
    </subcellularLocation>
</comment>
<organism evidence="9 10">
    <name type="scientific">Kribbella sancticallisti</name>
    <dbReference type="NCBI Taxonomy" id="460087"/>
    <lineage>
        <taxon>Bacteria</taxon>
        <taxon>Bacillati</taxon>
        <taxon>Actinomycetota</taxon>
        <taxon>Actinomycetes</taxon>
        <taxon>Propionibacteriales</taxon>
        <taxon>Kribbellaceae</taxon>
        <taxon>Kribbella</taxon>
    </lineage>
</organism>
<feature type="transmembrane region" description="Helical" evidence="7">
    <location>
        <begin position="113"/>
        <end position="134"/>
    </location>
</feature>
<protein>
    <submittedName>
        <fullName evidence="9">MFS transporter</fullName>
    </submittedName>
</protein>
<evidence type="ECO:0000256" key="1">
    <source>
        <dbReference type="ARBA" id="ARBA00004651"/>
    </source>
</evidence>
<evidence type="ECO:0000313" key="9">
    <source>
        <dbReference type="EMBL" id="GAA1601500.1"/>
    </source>
</evidence>
<evidence type="ECO:0000256" key="4">
    <source>
        <dbReference type="ARBA" id="ARBA00022692"/>
    </source>
</evidence>
<feature type="transmembrane region" description="Helical" evidence="7">
    <location>
        <begin position="226"/>
        <end position="250"/>
    </location>
</feature>
<evidence type="ECO:0000256" key="7">
    <source>
        <dbReference type="SAM" id="Phobius"/>
    </source>
</evidence>
<feature type="transmembrane region" description="Helical" evidence="7">
    <location>
        <begin position="460"/>
        <end position="479"/>
    </location>
</feature>
<dbReference type="PRINTS" id="PR01036">
    <property type="entry name" value="TCRTETB"/>
</dbReference>
<accession>A0ABP4Q611</accession>
<dbReference type="CDD" id="cd17321">
    <property type="entry name" value="MFS_MMR_MDR_like"/>
    <property type="match status" value="1"/>
</dbReference>
<keyword evidence="2" id="KW-0813">Transport</keyword>
<dbReference type="InterPro" id="IPR036259">
    <property type="entry name" value="MFS_trans_sf"/>
</dbReference>
<keyword evidence="4 7" id="KW-0812">Transmembrane</keyword>
<sequence>MTIAERTPAKAGRREWIGLAVLALPTLLVSLDTFVMLLALPPVARSLGANSSQQLWIMDIYGFMVAGFMITMGTLGDRIGRRRLLLIGAAVFGVASVLAAYSASAGMLIGTRALLGIAGAAITPCTLSLVMTLFRDRRQQATAIGIWGGCFTVGAVIGPVVGGVLLEHFWWGSVFLIGVPAMVVLLIAGPILLPEYRDKSAGRIDLASVLLSLGAILPAIHGLKDFAAHGVSTVPVLSLLAGLVVGGFFLRRQRRLADPLVDLRLFTRKTFSVTLGSMLCYSMLSGGVMVFTAQYFQLVDGMSPLEAGLALVPGMVTTTISFQLAPLLARWIRPAFLIGGGLFCTVIGMVVLTQADSATTLVVAFAIQCLGAAPLVTLGTNLVVGSAPPEKAGSAAALTQTGNEFGYALGIAVIGSIVTATYRAKVGGDSLASVVEQADRLPGEVVNAARAAFTSGLHTASAIAAAVLTVVAVVLISTLRSVPALSKD</sequence>
<dbReference type="SUPFAM" id="SSF103473">
    <property type="entry name" value="MFS general substrate transporter"/>
    <property type="match status" value="1"/>
</dbReference>
<dbReference type="Gene3D" id="1.20.1250.20">
    <property type="entry name" value="MFS general substrate transporter like domains"/>
    <property type="match status" value="1"/>
</dbReference>
<dbReference type="RefSeq" id="WP_344220526.1">
    <property type="nucleotide sequence ID" value="NZ_BAAAOS010000049.1"/>
</dbReference>
<feature type="transmembrane region" description="Helical" evidence="7">
    <location>
        <begin position="141"/>
        <end position="162"/>
    </location>
</feature>
<feature type="transmembrane region" description="Helical" evidence="7">
    <location>
        <begin position="405"/>
        <end position="424"/>
    </location>
</feature>
<evidence type="ECO:0000313" key="10">
    <source>
        <dbReference type="Proteomes" id="UP001500393"/>
    </source>
</evidence>
<dbReference type="Gene3D" id="1.20.1720.10">
    <property type="entry name" value="Multidrug resistance protein D"/>
    <property type="match status" value="1"/>
</dbReference>
<dbReference type="InterPro" id="IPR020846">
    <property type="entry name" value="MFS_dom"/>
</dbReference>
<evidence type="ECO:0000259" key="8">
    <source>
        <dbReference type="PROSITE" id="PS50850"/>
    </source>
</evidence>
<dbReference type="EMBL" id="BAAAOS010000049">
    <property type="protein sequence ID" value="GAA1601500.1"/>
    <property type="molecule type" value="Genomic_DNA"/>
</dbReference>
<comment type="caution">
    <text evidence="9">The sequence shown here is derived from an EMBL/GenBank/DDBJ whole genome shotgun (WGS) entry which is preliminary data.</text>
</comment>
<feature type="transmembrane region" description="Helical" evidence="7">
    <location>
        <begin position="335"/>
        <end position="355"/>
    </location>
</feature>
<dbReference type="PROSITE" id="PS50850">
    <property type="entry name" value="MFS"/>
    <property type="match status" value="1"/>
</dbReference>
<name>A0ABP4Q611_9ACTN</name>
<dbReference type="Pfam" id="PF07690">
    <property type="entry name" value="MFS_1"/>
    <property type="match status" value="1"/>
</dbReference>
<dbReference type="Proteomes" id="UP001500393">
    <property type="component" value="Unassembled WGS sequence"/>
</dbReference>
<feature type="transmembrane region" description="Helical" evidence="7">
    <location>
        <begin position="271"/>
        <end position="296"/>
    </location>
</feature>
<keyword evidence="5 7" id="KW-1133">Transmembrane helix</keyword>
<evidence type="ECO:0000256" key="3">
    <source>
        <dbReference type="ARBA" id="ARBA00022475"/>
    </source>
</evidence>
<feature type="transmembrane region" description="Helical" evidence="7">
    <location>
        <begin position="308"/>
        <end position="328"/>
    </location>
</feature>
<reference evidence="10" key="1">
    <citation type="journal article" date="2019" name="Int. J. Syst. Evol. Microbiol.">
        <title>The Global Catalogue of Microorganisms (GCM) 10K type strain sequencing project: providing services to taxonomists for standard genome sequencing and annotation.</title>
        <authorList>
            <consortium name="The Broad Institute Genomics Platform"/>
            <consortium name="The Broad Institute Genome Sequencing Center for Infectious Disease"/>
            <person name="Wu L."/>
            <person name="Ma J."/>
        </authorList>
    </citation>
    <scope>NUCLEOTIDE SEQUENCE [LARGE SCALE GENOMIC DNA]</scope>
    <source>
        <strain evidence="10">JCM 14969</strain>
    </source>
</reference>
<keyword evidence="10" id="KW-1185">Reference proteome</keyword>
<dbReference type="PANTHER" id="PTHR42718:SF47">
    <property type="entry name" value="METHYL VIOLOGEN RESISTANCE PROTEIN SMVA"/>
    <property type="match status" value="1"/>
</dbReference>
<dbReference type="InterPro" id="IPR011701">
    <property type="entry name" value="MFS"/>
</dbReference>
<feature type="transmembrane region" description="Helical" evidence="7">
    <location>
        <begin position="60"/>
        <end position="77"/>
    </location>
</feature>